<comment type="caution">
    <text evidence="1">The sequence shown here is derived from an EMBL/GenBank/DDBJ whole genome shotgun (WGS) entry which is preliminary data.</text>
</comment>
<accession>A0AAE3M2D6</accession>
<proteinExistence type="predicted"/>
<reference evidence="1" key="1">
    <citation type="submission" date="2022-10" db="EMBL/GenBank/DDBJ databases">
        <authorList>
            <person name="Yu W.X."/>
        </authorList>
    </citation>
    <scope>NUCLEOTIDE SEQUENCE</scope>
    <source>
        <strain evidence="1">AAT</strain>
    </source>
</reference>
<evidence type="ECO:0000313" key="1">
    <source>
        <dbReference type="EMBL" id="MCW3785540.1"/>
    </source>
</evidence>
<sequence>MRRSLIYIIILNMVFGYAIANTNEVYFMTSANIDFEQDGYNIGYTTSYKNVSNVYVASSVDDKMKIRPSDKQELFKDYVDFGVHNVLFYVHGYGKEIEEVYQRALLMQDEYDVKVVFFFWPYKTEKGKPSTLFQSHDKIENSLPVFDAYVDLANELRQRNMHMNISMMAHSLGNYFLKLYAQEEYAQEESVFDNLILNSAAVNDRKHGLWLSKLAIQKRTYVLYNNHDFLLKGLQLFTRAKRQLGNKTNRFKIPTVNYIDLSETIGFRLPVRDTHSFFTGEILNELKPVKHMYSVILTGREFDKQDYVALEMKME</sequence>
<dbReference type="Proteomes" id="UP001209229">
    <property type="component" value="Unassembled WGS sequence"/>
</dbReference>
<name>A0AAE3M2D6_9BACT</name>
<protein>
    <submittedName>
        <fullName evidence="1">Alpha/beta hydrolase</fullName>
    </submittedName>
</protein>
<dbReference type="RefSeq" id="WP_301189112.1">
    <property type="nucleotide sequence ID" value="NZ_JAPDPJ010000004.1"/>
</dbReference>
<keyword evidence="2" id="KW-1185">Reference proteome</keyword>
<evidence type="ECO:0000313" key="2">
    <source>
        <dbReference type="Proteomes" id="UP001209229"/>
    </source>
</evidence>
<dbReference type="GO" id="GO:0016787">
    <property type="term" value="F:hydrolase activity"/>
    <property type="evidence" value="ECO:0007669"/>
    <property type="project" value="UniProtKB-KW"/>
</dbReference>
<dbReference type="EMBL" id="JAPDPJ010000004">
    <property type="protein sequence ID" value="MCW3785540.1"/>
    <property type="molecule type" value="Genomic_DNA"/>
</dbReference>
<organism evidence="1 2">
    <name type="scientific">Plebeiibacterium sediminum</name>
    <dbReference type="NCBI Taxonomy" id="2992112"/>
    <lineage>
        <taxon>Bacteria</taxon>
        <taxon>Pseudomonadati</taxon>
        <taxon>Bacteroidota</taxon>
        <taxon>Bacteroidia</taxon>
        <taxon>Marinilabiliales</taxon>
        <taxon>Marinilabiliaceae</taxon>
        <taxon>Plebeiibacterium</taxon>
    </lineage>
</organism>
<gene>
    <name evidence="1" type="ORF">OM075_03640</name>
</gene>
<dbReference type="AlphaFoldDB" id="A0AAE3M2D6"/>
<dbReference type="Pfam" id="PF05990">
    <property type="entry name" value="DUF900"/>
    <property type="match status" value="1"/>
</dbReference>
<keyword evidence="1" id="KW-0378">Hydrolase</keyword>
<dbReference type="InterPro" id="IPR010297">
    <property type="entry name" value="DUF900_hydrolase"/>
</dbReference>